<evidence type="ECO:0000313" key="2">
    <source>
        <dbReference type="EMBL" id="GEZ73561.1"/>
    </source>
</evidence>
<evidence type="ECO:0000256" key="1">
    <source>
        <dbReference type="SAM" id="Coils"/>
    </source>
</evidence>
<name>A0A699IRL0_TANCI</name>
<proteinExistence type="predicted"/>
<gene>
    <name evidence="2" type="ORF">Tci_545534</name>
</gene>
<organism evidence="2">
    <name type="scientific">Tanacetum cinerariifolium</name>
    <name type="common">Dalmatian daisy</name>
    <name type="synonym">Chrysanthemum cinerariifolium</name>
    <dbReference type="NCBI Taxonomy" id="118510"/>
    <lineage>
        <taxon>Eukaryota</taxon>
        <taxon>Viridiplantae</taxon>
        <taxon>Streptophyta</taxon>
        <taxon>Embryophyta</taxon>
        <taxon>Tracheophyta</taxon>
        <taxon>Spermatophyta</taxon>
        <taxon>Magnoliopsida</taxon>
        <taxon>eudicotyledons</taxon>
        <taxon>Gunneridae</taxon>
        <taxon>Pentapetalae</taxon>
        <taxon>asterids</taxon>
        <taxon>campanulids</taxon>
        <taxon>Asterales</taxon>
        <taxon>Asteraceae</taxon>
        <taxon>Asteroideae</taxon>
        <taxon>Anthemideae</taxon>
        <taxon>Anthemidinae</taxon>
        <taxon>Tanacetum</taxon>
    </lineage>
</organism>
<keyword evidence="1" id="KW-0175">Coiled coil</keyword>
<feature type="non-terminal residue" evidence="2">
    <location>
        <position position="1"/>
    </location>
</feature>
<protein>
    <recommendedName>
        <fullName evidence="3">Integrase, catalytic region, zinc finger, CCHC-type, peptidase aspartic, catalytic</fullName>
    </recommendedName>
</protein>
<dbReference type="EMBL" id="BKCJ010316590">
    <property type="protein sequence ID" value="GEZ73561.1"/>
    <property type="molecule type" value="Genomic_DNA"/>
</dbReference>
<sequence>GEGHMARQCTQPKRPRDVSWFKEKLMLAEAQESSQVLDEEQLAFLTDDLDAYDSDCDDISSAKAVLMANLSSYGLEVLSKAPQPHTYQNDNMLNQSVQETLYFKHSLIDYVPDNEISSDSNIISYEQYLQQTQNDKVNQETKIVNESLIAELERFKERVKTLEQRFNVDLNSHEKLIDLQMDDIIWNRCALKQEIDSLKRTLSNQVKEKESSLQTFNVFKKLKGNNVVEKDVRLNNPNVIALGMFKLDLVPLAPKLLNNRDAHIDYIKHSQKHADILQEIVKHARALRPLDSDLDSASKIVQRIQEVLVYIKDTCPSLTKPSKKLVNVTPLNKNKKVRIVEAATSSSTT</sequence>
<evidence type="ECO:0008006" key="3">
    <source>
        <dbReference type="Google" id="ProtNLM"/>
    </source>
</evidence>
<reference evidence="2" key="1">
    <citation type="journal article" date="2019" name="Sci. Rep.">
        <title>Draft genome of Tanacetum cinerariifolium, the natural source of mosquito coil.</title>
        <authorList>
            <person name="Yamashiro T."/>
            <person name="Shiraishi A."/>
            <person name="Satake H."/>
            <person name="Nakayama K."/>
        </authorList>
    </citation>
    <scope>NUCLEOTIDE SEQUENCE</scope>
</reference>
<feature type="coiled-coil region" evidence="1">
    <location>
        <begin position="138"/>
        <end position="165"/>
    </location>
</feature>
<comment type="caution">
    <text evidence="2">The sequence shown here is derived from an EMBL/GenBank/DDBJ whole genome shotgun (WGS) entry which is preliminary data.</text>
</comment>
<dbReference type="AlphaFoldDB" id="A0A699IRL0"/>
<accession>A0A699IRL0</accession>